<sequence>MTIQTDIPDPQKHQTSRCGEGAGGAPGHWHDRPAGGEPVSSRRAELSVPFHEGASLGARLADIRGDPGHVGEGPRAMGLPTRPWNKSRVGIVGSGNVEGAVDDEVRIPAVVPVIVESAMPIFGLASDKGFIACGA</sequence>
<name>A0A9W7SV09_9PEZI</name>
<gene>
    <name evidence="2" type="ORF">Tdes44962_MAKER08857</name>
</gene>
<feature type="compositionally biased region" description="Basic and acidic residues" evidence="1">
    <location>
        <begin position="28"/>
        <end position="45"/>
    </location>
</feature>
<reference evidence="2 3" key="1">
    <citation type="journal article" date="2018" name="IMA Fungus">
        <title>IMA Genome-F 10: Nine draft genome sequences of Claviceps purpurea s.lat., including C. arundinis, C. humidiphila, and C. cf. spartinae, pseudomolecules for the pitch canker pathogen Fusarium circinatum, draft genome of Davidsoniella eucalypti, Grosmannia galeiformis, Quambalaria eucalypti, and Teratosphaeria destructans.</title>
        <authorList>
            <person name="Wingfield B.D."/>
            <person name="Liu M."/>
            <person name="Nguyen H.D."/>
            <person name="Lane F.A."/>
            <person name="Morgan S.W."/>
            <person name="De Vos L."/>
            <person name="Wilken P.M."/>
            <person name="Duong T.A."/>
            <person name="Aylward J."/>
            <person name="Coetzee M.P."/>
            <person name="Dadej K."/>
            <person name="De Beer Z.W."/>
            <person name="Findlay W."/>
            <person name="Havenga M."/>
            <person name="Kolarik M."/>
            <person name="Menzies J.G."/>
            <person name="Naidoo K."/>
            <person name="Pochopski O."/>
            <person name="Shoukouhi P."/>
            <person name="Santana Q.C."/>
            <person name="Seifert K.A."/>
            <person name="Soal N."/>
            <person name="Steenkamp E.T."/>
            <person name="Tatham C.T."/>
            <person name="van der Nest M.A."/>
            <person name="Wingfield M.J."/>
        </authorList>
    </citation>
    <scope>NUCLEOTIDE SEQUENCE [LARGE SCALE GENOMIC DNA]</scope>
    <source>
        <strain evidence="2">CMW44962</strain>
    </source>
</reference>
<comment type="caution">
    <text evidence="2">The sequence shown here is derived from an EMBL/GenBank/DDBJ whole genome shotgun (WGS) entry which is preliminary data.</text>
</comment>
<proteinExistence type="predicted"/>
<evidence type="ECO:0000313" key="3">
    <source>
        <dbReference type="Proteomes" id="UP001138500"/>
    </source>
</evidence>
<accession>A0A9W7SV09</accession>
<evidence type="ECO:0000313" key="2">
    <source>
        <dbReference type="EMBL" id="KAH9831911.1"/>
    </source>
</evidence>
<feature type="region of interest" description="Disordered" evidence="1">
    <location>
        <begin position="61"/>
        <end position="85"/>
    </location>
</feature>
<dbReference type="Proteomes" id="UP001138500">
    <property type="component" value="Unassembled WGS sequence"/>
</dbReference>
<dbReference type="EMBL" id="RIBY02001147">
    <property type="protein sequence ID" value="KAH9831911.1"/>
    <property type="molecule type" value="Genomic_DNA"/>
</dbReference>
<evidence type="ECO:0000256" key="1">
    <source>
        <dbReference type="SAM" id="MobiDB-lite"/>
    </source>
</evidence>
<organism evidence="2 3">
    <name type="scientific">Teratosphaeria destructans</name>
    <dbReference type="NCBI Taxonomy" id="418781"/>
    <lineage>
        <taxon>Eukaryota</taxon>
        <taxon>Fungi</taxon>
        <taxon>Dikarya</taxon>
        <taxon>Ascomycota</taxon>
        <taxon>Pezizomycotina</taxon>
        <taxon>Dothideomycetes</taxon>
        <taxon>Dothideomycetidae</taxon>
        <taxon>Mycosphaerellales</taxon>
        <taxon>Teratosphaeriaceae</taxon>
        <taxon>Teratosphaeria</taxon>
    </lineage>
</organism>
<dbReference type="AlphaFoldDB" id="A0A9W7SV09"/>
<reference evidence="2 3" key="2">
    <citation type="journal article" date="2021" name="Curr. Genet.">
        <title>Genetic response to nitrogen starvation in the aggressive Eucalyptus foliar pathogen Teratosphaeria destructans.</title>
        <authorList>
            <person name="Havenga M."/>
            <person name="Wingfield B.D."/>
            <person name="Wingfield M.J."/>
            <person name="Dreyer L.L."/>
            <person name="Roets F."/>
            <person name="Aylward J."/>
        </authorList>
    </citation>
    <scope>NUCLEOTIDE SEQUENCE [LARGE SCALE GENOMIC DNA]</scope>
    <source>
        <strain evidence="2">CMW44962</strain>
    </source>
</reference>
<keyword evidence="3" id="KW-1185">Reference proteome</keyword>
<feature type="region of interest" description="Disordered" evidence="1">
    <location>
        <begin position="1"/>
        <end position="48"/>
    </location>
</feature>
<protein>
    <submittedName>
        <fullName evidence="2">Uncharacterized protein</fullName>
    </submittedName>
</protein>